<evidence type="ECO:0000256" key="7">
    <source>
        <dbReference type="ARBA" id="ARBA00023080"/>
    </source>
</evidence>
<dbReference type="STRING" id="1702221.AALO17_09050"/>
<comment type="catalytic activity">
    <reaction evidence="9 10">
        <text>XTP + H2O = XMP + diphosphate + H(+)</text>
        <dbReference type="Rhea" id="RHEA:28610"/>
        <dbReference type="ChEBI" id="CHEBI:15377"/>
        <dbReference type="ChEBI" id="CHEBI:15378"/>
        <dbReference type="ChEBI" id="CHEBI:33019"/>
        <dbReference type="ChEBI" id="CHEBI:57464"/>
        <dbReference type="ChEBI" id="CHEBI:61314"/>
        <dbReference type="EC" id="3.6.1.66"/>
    </reaction>
</comment>
<evidence type="ECO:0000256" key="11">
    <source>
        <dbReference type="RuleBase" id="RU003781"/>
    </source>
</evidence>
<proteinExistence type="inferred from homology"/>
<keyword evidence="6 10" id="KW-0460">Magnesium</keyword>
<evidence type="ECO:0000256" key="2">
    <source>
        <dbReference type="ARBA" id="ARBA00011738"/>
    </source>
</evidence>
<keyword evidence="13" id="KW-1185">Reference proteome</keyword>
<dbReference type="GO" id="GO:0005829">
    <property type="term" value="C:cytosol"/>
    <property type="evidence" value="ECO:0007669"/>
    <property type="project" value="TreeGrafter"/>
</dbReference>
<evidence type="ECO:0000256" key="6">
    <source>
        <dbReference type="ARBA" id="ARBA00022842"/>
    </source>
</evidence>
<reference evidence="12 13" key="1">
    <citation type="journal article" date="2016" name="Gut Pathog.">
        <title>Whole genome sequencing of "Faecalibaculum rodentium" ALO17, isolated from C57BL/6J laboratory mouse feces.</title>
        <authorList>
            <person name="Lim S."/>
            <person name="Chang D.H."/>
            <person name="Ahn S."/>
            <person name="Kim B.C."/>
        </authorList>
    </citation>
    <scope>NUCLEOTIDE SEQUENCE [LARGE SCALE GENOMIC DNA]</scope>
    <source>
        <strain evidence="12 13">Alo17</strain>
    </source>
</reference>
<dbReference type="NCBIfam" id="TIGR00042">
    <property type="entry name" value="RdgB/HAM1 family non-canonical purine NTP pyrophosphatase"/>
    <property type="match status" value="1"/>
</dbReference>
<comment type="catalytic activity">
    <reaction evidence="8 10">
        <text>dITP + H2O = dIMP + diphosphate + H(+)</text>
        <dbReference type="Rhea" id="RHEA:28342"/>
        <dbReference type="ChEBI" id="CHEBI:15377"/>
        <dbReference type="ChEBI" id="CHEBI:15378"/>
        <dbReference type="ChEBI" id="CHEBI:33019"/>
        <dbReference type="ChEBI" id="CHEBI:61194"/>
        <dbReference type="ChEBI" id="CHEBI:61382"/>
        <dbReference type="EC" id="3.6.1.66"/>
    </reaction>
</comment>
<gene>
    <name evidence="12" type="ORF">AALO17_09050</name>
</gene>
<comment type="catalytic activity">
    <reaction evidence="10">
        <text>ITP + H2O = IMP + diphosphate + H(+)</text>
        <dbReference type="Rhea" id="RHEA:29399"/>
        <dbReference type="ChEBI" id="CHEBI:15377"/>
        <dbReference type="ChEBI" id="CHEBI:15378"/>
        <dbReference type="ChEBI" id="CHEBI:33019"/>
        <dbReference type="ChEBI" id="CHEBI:58053"/>
        <dbReference type="ChEBI" id="CHEBI:61402"/>
        <dbReference type="EC" id="3.6.1.66"/>
    </reaction>
</comment>
<dbReference type="PANTHER" id="PTHR11067">
    <property type="entry name" value="INOSINE TRIPHOSPHATE PYROPHOSPHATASE/HAM1 PROTEIN"/>
    <property type="match status" value="1"/>
</dbReference>
<dbReference type="EC" id="3.6.1.66" evidence="10"/>
<dbReference type="GO" id="GO:0036220">
    <property type="term" value="F:ITP diphosphatase activity"/>
    <property type="evidence" value="ECO:0007669"/>
    <property type="project" value="UniProtKB-UniRule"/>
</dbReference>
<comment type="similarity">
    <text evidence="1 10 11">Belongs to the HAM1 NTPase family.</text>
</comment>
<sequence>MKEIILATGNAHKAHEFREMLPNVRILTLKDLPQPVTIVEDGETFEENALKKARAVYEATGKAAMADDSGIEVDALGGQPGVHSARWMGEETPYDIKNARLIELTEGRPKTARYVCAIAYVDEKGNEYVNRQTVEGEIARAPRGDNGFGYDPVFYYPPFGTTLAAVSEDRKNSISHRAKALKQFLADMGDRL</sequence>
<evidence type="ECO:0000313" key="12">
    <source>
        <dbReference type="EMBL" id="AMK54039.1"/>
    </source>
</evidence>
<dbReference type="GO" id="GO:0009146">
    <property type="term" value="P:purine nucleoside triphosphate catabolic process"/>
    <property type="evidence" value="ECO:0007669"/>
    <property type="project" value="UniProtKB-UniRule"/>
</dbReference>
<dbReference type="GO" id="GO:0000166">
    <property type="term" value="F:nucleotide binding"/>
    <property type="evidence" value="ECO:0007669"/>
    <property type="project" value="UniProtKB-KW"/>
</dbReference>
<evidence type="ECO:0000256" key="3">
    <source>
        <dbReference type="ARBA" id="ARBA00022723"/>
    </source>
</evidence>
<dbReference type="GO" id="GO:0036222">
    <property type="term" value="F:XTP diphosphatase activity"/>
    <property type="evidence" value="ECO:0007669"/>
    <property type="project" value="UniProtKB-UniRule"/>
</dbReference>
<dbReference type="PANTHER" id="PTHR11067:SF9">
    <property type="entry name" value="INOSINE TRIPHOSPHATE PYROPHOSPHATASE"/>
    <property type="match status" value="1"/>
</dbReference>
<dbReference type="GeneID" id="78477695"/>
<feature type="binding site" evidence="10">
    <location>
        <begin position="8"/>
        <end position="13"/>
    </location>
    <ligand>
        <name>substrate</name>
    </ligand>
</feature>
<dbReference type="Proteomes" id="UP000069771">
    <property type="component" value="Chromosome"/>
</dbReference>
<comment type="caution">
    <text evidence="10">Lacks conserved residue(s) required for the propagation of feature annotation.</text>
</comment>
<keyword evidence="3 10" id="KW-0479">Metal-binding</keyword>
<dbReference type="GO" id="GO:0046872">
    <property type="term" value="F:metal ion binding"/>
    <property type="evidence" value="ECO:0007669"/>
    <property type="project" value="UniProtKB-KW"/>
</dbReference>
<dbReference type="GO" id="GO:0017111">
    <property type="term" value="F:ribonucleoside triphosphate phosphatase activity"/>
    <property type="evidence" value="ECO:0007669"/>
    <property type="project" value="InterPro"/>
</dbReference>
<dbReference type="SUPFAM" id="SSF52972">
    <property type="entry name" value="ITPase-like"/>
    <property type="match status" value="1"/>
</dbReference>
<dbReference type="InterPro" id="IPR020922">
    <property type="entry name" value="dITP/XTP_pyrophosphatase"/>
</dbReference>
<dbReference type="GO" id="GO:0035870">
    <property type="term" value="F:dITP diphosphatase activity"/>
    <property type="evidence" value="ECO:0007669"/>
    <property type="project" value="UniProtKB-UniRule"/>
</dbReference>
<dbReference type="HAMAP" id="MF_01405">
    <property type="entry name" value="Non_canon_purine_NTPase"/>
    <property type="match status" value="1"/>
</dbReference>
<dbReference type="CDD" id="cd00515">
    <property type="entry name" value="HAM1"/>
    <property type="match status" value="1"/>
</dbReference>
<organism evidence="12 13">
    <name type="scientific">Faecalibaculum rodentium</name>
    <dbReference type="NCBI Taxonomy" id="1702221"/>
    <lineage>
        <taxon>Bacteria</taxon>
        <taxon>Bacillati</taxon>
        <taxon>Bacillota</taxon>
        <taxon>Erysipelotrichia</taxon>
        <taxon>Erysipelotrichales</taxon>
        <taxon>Erysipelotrichaceae</taxon>
        <taxon>Faecalibaculum</taxon>
    </lineage>
</organism>
<evidence type="ECO:0000256" key="1">
    <source>
        <dbReference type="ARBA" id="ARBA00008023"/>
    </source>
</evidence>
<comment type="function">
    <text evidence="10">Pyrophosphatase that catalyzes the hydrolysis of nucleoside triphosphates to their monophosphate derivatives, with a high preference for the non-canonical purine nucleotides XTP (xanthosine triphosphate), dITP (deoxyinosine triphosphate) and ITP. Seems to function as a house-cleaning enzyme that removes non-canonical purine nucleotides from the nucleotide pool, thus preventing their incorporation into DNA/RNA and avoiding chromosomal lesions.</text>
</comment>
<evidence type="ECO:0000256" key="10">
    <source>
        <dbReference type="HAMAP-Rule" id="MF_01405"/>
    </source>
</evidence>
<feature type="binding site" evidence="10">
    <location>
        <position position="68"/>
    </location>
    <ligand>
        <name>Mg(2+)</name>
        <dbReference type="ChEBI" id="CHEBI:18420"/>
    </ligand>
</feature>
<evidence type="ECO:0000256" key="8">
    <source>
        <dbReference type="ARBA" id="ARBA00051875"/>
    </source>
</evidence>
<evidence type="ECO:0000313" key="13">
    <source>
        <dbReference type="Proteomes" id="UP000069771"/>
    </source>
</evidence>
<dbReference type="AlphaFoldDB" id="A0A140DTR2"/>
<dbReference type="PATRIC" id="fig|1702221.3.peg.877"/>
<feature type="binding site" evidence="10">
    <location>
        <begin position="148"/>
        <end position="151"/>
    </location>
    <ligand>
        <name>substrate</name>
    </ligand>
</feature>
<feature type="binding site" evidence="10">
    <location>
        <position position="171"/>
    </location>
    <ligand>
        <name>substrate</name>
    </ligand>
</feature>
<comment type="cofactor">
    <cofactor evidence="10">
        <name>Mg(2+)</name>
        <dbReference type="ChEBI" id="CHEBI:18420"/>
    </cofactor>
    <text evidence="10">Binds 1 Mg(2+) ion per subunit.</text>
</comment>
<protein>
    <recommendedName>
        <fullName evidence="10">dITP/XTP pyrophosphatase</fullName>
        <ecNumber evidence="10">3.6.1.66</ecNumber>
    </recommendedName>
    <alternativeName>
        <fullName evidence="10">Non-canonical purine NTP pyrophosphatase</fullName>
    </alternativeName>
    <alternativeName>
        <fullName evidence="10">Non-standard purine NTP pyrophosphatase</fullName>
    </alternativeName>
    <alternativeName>
        <fullName evidence="10">Nucleoside-triphosphate diphosphatase</fullName>
    </alternativeName>
    <alternativeName>
        <fullName evidence="10">Nucleoside-triphosphate pyrophosphatase</fullName>
        <shortName evidence="10">NTPase</shortName>
    </alternativeName>
</protein>
<evidence type="ECO:0000256" key="5">
    <source>
        <dbReference type="ARBA" id="ARBA00022801"/>
    </source>
</evidence>
<dbReference type="EMBL" id="CP011391">
    <property type="protein sequence ID" value="AMK54039.1"/>
    <property type="molecule type" value="Genomic_DNA"/>
</dbReference>
<dbReference type="OrthoDB" id="9807456at2"/>
<name>A0A140DTR2_9FIRM</name>
<keyword evidence="5 10" id="KW-0378">Hydrolase</keyword>
<evidence type="ECO:0000256" key="9">
    <source>
        <dbReference type="ARBA" id="ARBA00052017"/>
    </source>
</evidence>
<dbReference type="Gene3D" id="3.90.950.10">
    <property type="match status" value="1"/>
</dbReference>
<feature type="active site" description="Proton acceptor" evidence="10">
    <location>
        <position position="68"/>
    </location>
</feature>
<dbReference type="KEGG" id="fro:AALO17_09050"/>
<dbReference type="Pfam" id="PF01725">
    <property type="entry name" value="Ham1p_like"/>
    <property type="match status" value="1"/>
</dbReference>
<feature type="binding site" evidence="10">
    <location>
        <position position="69"/>
    </location>
    <ligand>
        <name>substrate</name>
    </ligand>
</feature>
<keyword evidence="4 10" id="KW-0547">Nucleotide-binding</keyword>
<dbReference type="RefSeq" id="WP_067555905.1">
    <property type="nucleotide sequence ID" value="NZ_CAMNXC010000003.1"/>
</dbReference>
<dbReference type="GO" id="GO:0009117">
    <property type="term" value="P:nucleotide metabolic process"/>
    <property type="evidence" value="ECO:0007669"/>
    <property type="project" value="UniProtKB-KW"/>
</dbReference>
<dbReference type="FunFam" id="3.90.950.10:FF:000001">
    <property type="entry name" value="dITP/XTP pyrophosphatase"/>
    <property type="match status" value="1"/>
</dbReference>
<evidence type="ECO:0000256" key="4">
    <source>
        <dbReference type="ARBA" id="ARBA00022741"/>
    </source>
</evidence>
<feature type="binding site" evidence="10">
    <location>
        <begin position="176"/>
        <end position="177"/>
    </location>
    <ligand>
        <name>substrate</name>
    </ligand>
</feature>
<comment type="subunit">
    <text evidence="2 10">Homodimer.</text>
</comment>
<keyword evidence="7 10" id="KW-0546">Nucleotide metabolism</keyword>
<dbReference type="InterPro" id="IPR002637">
    <property type="entry name" value="RdgB/HAM1"/>
</dbReference>
<dbReference type="InterPro" id="IPR029001">
    <property type="entry name" value="ITPase-like_fam"/>
</dbReference>
<accession>A0A140DTR2</accession>